<dbReference type="InterPro" id="IPR026321">
    <property type="entry name" value="CC134"/>
</dbReference>
<feature type="region of interest" description="Disordered" evidence="1">
    <location>
        <begin position="1"/>
        <end position="32"/>
    </location>
</feature>
<proteinExistence type="predicted"/>
<sequence length="301" mass="34514">MRLVGRTRSLLREPHKGRGSKPGPRARVAVSKPATATPSLQNVFRVAYPTWKRSGNVRCEEQDREAGSRILDMDLLQFLAFVFVMLLSGTGVTGTLRTSLDPSLEIYKKMFEVKRREQLLALKNLAQLNDVHQQYKILDVMLKGLFKVLEDSRTVLIAADVLPDGPFPQDEKLKDAFSQVVENTAFFGDVVLRFPRIVHHYFDHNSNWNLLIRWGISFCNQSGVFDQGPHSPILSLMAQELGISEKDSDFQNPFKADRPEFISSTDPFQKALREEEKRRKKEEKRKEMRKGPRISRSQSEL</sequence>
<dbReference type="Ensembl" id="ENSLCNT00005015261.1">
    <property type="protein sequence ID" value="ENSLCNP00005013643.1"/>
    <property type="gene ID" value="ENSLCNG00005008960.1"/>
</dbReference>
<dbReference type="CTD" id="79879"/>
<gene>
    <name evidence="3" type="primary">CCDC134</name>
</gene>
<dbReference type="PANTHER" id="PTHR14735">
    <property type="entry name" value="COILED-COIL DOMAIN-CONTAINING PROTEIN 134"/>
    <property type="match status" value="1"/>
</dbReference>
<evidence type="ECO:0000256" key="1">
    <source>
        <dbReference type="SAM" id="MobiDB-lite"/>
    </source>
</evidence>
<evidence type="ECO:0000313" key="3">
    <source>
        <dbReference type="Ensembl" id="ENSLCNP00005013643.1"/>
    </source>
</evidence>
<keyword evidence="4" id="KW-1185">Reference proteome</keyword>
<reference evidence="3" key="2">
    <citation type="submission" date="2025-09" db="UniProtKB">
        <authorList>
            <consortium name="Ensembl"/>
        </authorList>
    </citation>
    <scope>IDENTIFICATION</scope>
</reference>
<feature type="transmembrane region" description="Helical" evidence="2">
    <location>
        <begin position="75"/>
        <end position="96"/>
    </location>
</feature>
<keyword evidence="2" id="KW-0812">Transmembrane</keyword>
<protein>
    <submittedName>
        <fullName evidence="3">Coiled-coil domain containing 134</fullName>
    </submittedName>
</protein>
<evidence type="ECO:0000256" key="2">
    <source>
        <dbReference type="SAM" id="Phobius"/>
    </source>
</evidence>
<reference evidence="3" key="1">
    <citation type="submission" date="2025-08" db="UniProtKB">
        <authorList>
            <consortium name="Ensembl"/>
        </authorList>
    </citation>
    <scope>IDENTIFICATION</scope>
</reference>
<dbReference type="PANTHER" id="PTHR14735:SF1">
    <property type="entry name" value="COILED-COIL DOMAIN-CONTAINING PROTEIN 134"/>
    <property type="match status" value="1"/>
</dbReference>
<keyword evidence="2" id="KW-1133">Transmembrane helix</keyword>
<dbReference type="AlphaFoldDB" id="A0A667H023"/>
<name>A0A667H023_LYNCA</name>
<evidence type="ECO:0000313" key="4">
    <source>
        <dbReference type="Proteomes" id="UP000472241"/>
    </source>
</evidence>
<keyword evidence="2" id="KW-0472">Membrane</keyword>
<dbReference type="Proteomes" id="UP000472241">
    <property type="component" value="Unplaced"/>
</dbReference>
<accession>A0A667H023</accession>
<dbReference type="Pfam" id="PF15002">
    <property type="entry name" value="ERK-JNK_inhib"/>
    <property type="match status" value="1"/>
</dbReference>
<feature type="compositionally biased region" description="Basic and acidic residues" evidence="1">
    <location>
        <begin position="248"/>
        <end position="260"/>
    </location>
</feature>
<dbReference type="GeneID" id="115517798"/>
<dbReference type="RefSeq" id="XP_030176653.2">
    <property type="nucleotide sequence ID" value="XM_030320793.2"/>
</dbReference>
<organism evidence="3 4">
    <name type="scientific">Lynx canadensis</name>
    <name type="common">Canada lynx</name>
    <name type="synonym">Felis canadensis</name>
    <dbReference type="NCBI Taxonomy" id="61383"/>
    <lineage>
        <taxon>Eukaryota</taxon>
        <taxon>Metazoa</taxon>
        <taxon>Chordata</taxon>
        <taxon>Craniata</taxon>
        <taxon>Vertebrata</taxon>
        <taxon>Euteleostomi</taxon>
        <taxon>Mammalia</taxon>
        <taxon>Eutheria</taxon>
        <taxon>Laurasiatheria</taxon>
        <taxon>Carnivora</taxon>
        <taxon>Feliformia</taxon>
        <taxon>Felidae</taxon>
        <taxon>Felinae</taxon>
        <taxon>Lynx</taxon>
    </lineage>
</organism>
<feature type="region of interest" description="Disordered" evidence="1">
    <location>
        <begin position="248"/>
        <end position="301"/>
    </location>
</feature>